<dbReference type="EMBL" id="JAZDDF010000001">
    <property type="protein sequence ID" value="MEE1971341.1"/>
    <property type="molecule type" value="Genomic_DNA"/>
</dbReference>
<evidence type="ECO:0000313" key="3">
    <source>
        <dbReference type="Proteomes" id="UP001343698"/>
    </source>
</evidence>
<protein>
    <submittedName>
        <fullName evidence="2">DUF6747 family protein</fullName>
    </submittedName>
</protein>
<accession>A0ABU7IFF2</accession>
<reference evidence="2 3" key="1">
    <citation type="submission" date="2024-01" db="EMBL/GenBank/DDBJ databases">
        <title>Maribacter spp. originated from different algae showed divergent polysaccharides utilization ability.</title>
        <authorList>
            <person name="Wang H."/>
            <person name="Wu Y."/>
        </authorList>
    </citation>
    <scope>NUCLEOTIDE SEQUENCE [LARGE SCALE GENOMIC DNA]</scope>
    <source>
        <strain evidence="2 3">KPT27_14</strain>
    </source>
</reference>
<gene>
    <name evidence="2" type="ORF">V1H85_02720</name>
</gene>
<keyword evidence="1" id="KW-1133">Transmembrane helix</keyword>
<comment type="caution">
    <text evidence="2">The sequence shown here is derived from an EMBL/GenBank/DDBJ whole genome shotgun (WGS) entry which is preliminary data.</text>
</comment>
<keyword evidence="1" id="KW-0472">Membrane</keyword>
<sequence>MGNLLLIKEIYIEAFRNWKSYILEHYFKVFSWACFILIALALYALIFRISTGFSFSNL</sequence>
<dbReference type="Pfam" id="PF20532">
    <property type="entry name" value="DUF6747"/>
    <property type="match status" value="1"/>
</dbReference>
<dbReference type="Proteomes" id="UP001343698">
    <property type="component" value="Unassembled WGS sequence"/>
</dbReference>
<feature type="transmembrane region" description="Helical" evidence="1">
    <location>
        <begin position="29"/>
        <end position="49"/>
    </location>
</feature>
<dbReference type="InterPro" id="IPR046635">
    <property type="entry name" value="DUF6747"/>
</dbReference>
<evidence type="ECO:0000313" key="2">
    <source>
        <dbReference type="EMBL" id="MEE1971341.1"/>
    </source>
</evidence>
<evidence type="ECO:0000256" key="1">
    <source>
        <dbReference type="SAM" id="Phobius"/>
    </source>
</evidence>
<keyword evidence="1" id="KW-0812">Transmembrane</keyword>
<organism evidence="2 3">
    <name type="scientific">Maribacter flavus</name>
    <dbReference type="NCBI Taxonomy" id="1658664"/>
    <lineage>
        <taxon>Bacteria</taxon>
        <taxon>Pseudomonadati</taxon>
        <taxon>Bacteroidota</taxon>
        <taxon>Flavobacteriia</taxon>
        <taxon>Flavobacteriales</taxon>
        <taxon>Flavobacteriaceae</taxon>
        <taxon>Maribacter</taxon>
    </lineage>
</organism>
<keyword evidence="3" id="KW-1185">Reference proteome</keyword>
<name>A0ABU7IFF2_9FLAO</name>
<proteinExistence type="predicted"/>
<dbReference type="RefSeq" id="WP_162850204.1">
    <property type="nucleotide sequence ID" value="NZ_JAZDDF010000001.1"/>
</dbReference>